<feature type="transmembrane region" description="Helical" evidence="5">
    <location>
        <begin position="20"/>
        <end position="44"/>
    </location>
</feature>
<reference evidence="7" key="2">
    <citation type="submission" date="2025-08" db="UniProtKB">
        <authorList>
            <consortium name="Ensembl"/>
        </authorList>
    </citation>
    <scope>IDENTIFICATION</scope>
</reference>
<dbReference type="SUPFAM" id="SSF103473">
    <property type="entry name" value="MFS general substrate transporter"/>
    <property type="match status" value="1"/>
</dbReference>
<accession>A0A665WH78</accession>
<dbReference type="InterPro" id="IPR020846">
    <property type="entry name" value="MFS_dom"/>
</dbReference>
<feature type="domain" description="Major facilitator superfamily (MFS) profile" evidence="6">
    <location>
        <begin position="27"/>
        <end position="393"/>
    </location>
</feature>
<dbReference type="GO" id="GO:0016020">
    <property type="term" value="C:membrane"/>
    <property type="evidence" value="ECO:0007669"/>
    <property type="project" value="UniProtKB-SubCell"/>
</dbReference>
<dbReference type="PANTHER" id="PTHR24064">
    <property type="entry name" value="SOLUTE CARRIER FAMILY 22 MEMBER"/>
    <property type="match status" value="1"/>
</dbReference>
<feature type="transmembrane region" description="Helical" evidence="5">
    <location>
        <begin position="157"/>
        <end position="176"/>
    </location>
</feature>
<dbReference type="Proteomes" id="UP000472264">
    <property type="component" value="Chromosome 24"/>
</dbReference>
<dbReference type="InterPro" id="IPR036259">
    <property type="entry name" value="MFS_trans_sf"/>
</dbReference>
<dbReference type="InterPro" id="IPR005828">
    <property type="entry name" value="MFS_sugar_transport-like"/>
</dbReference>
<evidence type="ECO:0000259" key="6">
    <source>
        <dbReference type="PROSITE" id="PS50850"/>
    </source>
</evidence>
<feature type="transmembrane region" description="Helical" evidence="5">
    <location>
        <begin position="244"/>
        <end position="262"/>
    </location>
</feature>
<organism evidence="7 8">
    <name type="scientific">Echeneis naucrates</name>
    <name type="common">Live sharksucker</name>
    <dbReference type="NCBI Taxonomy" id="173247"/>
    <lineage>
        <taxon>Eukaryota</taxon>
        <taxon>Metazoa</taxon>
        <taxon>Chordata</taxon>
        <taxon>Craniata</taxon>
        <taxon>Vertebrata</taxon>
        <taxon>Euteleostomi</taxon>
        <taxon>Actinopterygii</taxon>
        <taxon>Neopterygii</taxon>
        <taxon>Teleostei</taxon>
        <taxon>Neoteleostei</taxon>
        <taxon>Acanthomorphata</taxon>
        <taxon>Carangaria</taxon>
        <taxon>Carangiformes</taxon>
        <taxon>Echeneidae</taxon>
        <taxon>Echeneis</taxon>
    </lineage>
</organism>
<dbReference type="AlphaFoldDB" id="A0A665WH78"/>
<dbReference type="GO" id="GO:0022857">
    <property type="term" value="F:transmembrane transporter activity"/>
    <property type="evidence" value="ECO:0007669"/>
    <property type="project" value="InterPro"/>
</dbReference>
<keyword evidence="2 5" id="KW-0812">Transmembrane</keyword>
<protein>
    <submittedName>
        <fullName evidence="7">Si:dkey-119m7.4</fullName>
    </submittedName>
</protein>
<dbReference type="Ensembl" id="ENSENLT00000044428.1">
    <property type="protein sequence ID" value="ENSENLP00000043331.1"/>
    <property type="gene ID" value="ENSENLG00000018491.1"/>
</dbReference>
<keyword evidence="3 5" id="KW-1133">Transmembrane helix</keyword>
<reference evidence="7" key="3">
    <citation type="submission" date="2025-09" db="UniProtKB">
        <authorList>
            <consortium name="Ensembl"/>
        </authorList>
    </citation>
    <scope>IDENTIFICATION</scope>
</reference>
<evidence type="ECO:0000256" key="1">
    <source>
        <dbReference type="ARBA" id="ARBA00004141"/>
    </source>
</evidence>
<dbReference type="Pfam" id="PF00083">
    <property type="entry name" value="Sugar_tr"/>
    <property type="match status" value="1"/>
</dbReference>
<keyword evidence="4 5" id="KW-0472">Membrane</keyword>
<comment type="subcellular location">
    <subcellularLocation>
        <location evidence="1">Membrane</location>
        <topology evidence="1">Multi-pass membrane protein</topology>
    </subcellularLocation>
</comment>
<gene>
    <name evidence="7" type="primary">si:dkey-119m7.4</name>
</gene>
<feature type="transmembrane region" description="Helical" evidence="5">
    <location>
        <begin position="133"/>
        <end position="150"/>
    </location>
</feature>
<proteinExistence type="predicted"/>
<dbReference type="PROSITE" id="PS50850">
    <property type="entry name" value="MFS"/>
    <property type="match status" value="1"/>
</dbReference>
<feature type="transmembrane region" description="Helical" evidence="5">
    <location>
        <begin position="215"/>
        <end position="238"/>
    </location>
</feature>
<evidence type="ECO:0000313" key="8">
    <source>
        <dbReference type="Proteomes" id="UP000472264"/>
    </source>
</evidence>
<evidence type="ECO:0000256" key="4">
    <source>
        <dbReference type="ARBA" id="ARBA00023136"/>
    </source>
</evidence>
<dbReference type="Gene3D" id="1.20.1250.20">
    <property type="entry name" value="MFS general substrate transporter like domains"/>
    <property type="match status" value="1"/>
</dbReference>
<reference evidence="7" key="1">
    <citation type="submission" date="2021-04" db="EMBL/GenBank/DDBJ databases">
        <authorList>
            <consortium name="Wellcome Sanger Institute Data Sharing"/>
        </authorList>
    </citation>
    <scope>NUCLEOTIDE SEQUENCE [LARGE SCALE GENOMIC DNA]</scope>
</reference>
<evidence type="ECO:0000256" key="5">
    <source>
        <dbReference type="SAM" id="Phobius"/>
    </source>
</evidence>
<evidence type="ECO:0000256" key="3">
    <source>
        <dbReference type="ARBA" id="ARBA00022989"/>
    </source>
</evidence>
<name>A0A665WH78_ECHNA</name>
<feature type="transmembrane region" description="Helical" evidence="5">
    <location>
        <begin position="182"/>
        <end position="203"/>
    </location>
</feature>
<sequence length="393" mass="43736">MNFDEILCIIGGFGKFQKILYVWICLPQIFLAFHMLVSVFTGAVPPHLCRSTWPSAGTPDSMNFSFLNPADDQPKFSCSTPLNHSSAASHGDGHRAGSCKGGWEYSNKTFQSTIVTEWDLVCDSASLNNMGSSIYMFGLLVGAIVFGSLADKYGRRFIILVNLAIQVVFGVGAAFAPNFYVYTALRFIVGTSVSGVIMNAFVLGTEWTGSKERMLAGIITDYFFGFGYILLAGVAYLIRDWRRLQLAISAPGFLFIFYIWVLPKSARWLMANDRKEEAWELLQKAAQMNGKLLTKDLEMSEVQLFVNVLVYYGLSLNISDFGMNIYLTQMIFGLVEMPARTITLFTLNRSRKISQLAFLTVGGTACLLTIFIPSEKHFVSLSYDFSPNSKPDV</sequence>
<evidence type="ECO:0000313" key="7">
    <source>
        <dbReference type="Ensembl" id="ENSENLP00000043331.1"/>
    </source>
</evidence>
<feature type="transmembrane region" description="Helical" evidence="5">
    <location>
        <begin position="356"/>
        <end position="374"/>
    </location>
</feature>
<evidence type="ECO:0000256" key="2">
    <source>
        <dbReference type="ARBA" id="ARBA00022692"/>
    </source>
</evidence>
<keyword evidence="8" id="KW-1185">Reference proteome</keyword>